<feature type="transmembrane region" description="Helical" evidence="1">
    <location>
        <begin position="905"/>
        <end position="938"/>
    </location>
</feature>
<name>A0A553RBG3_9TELE</name>
<gene>
    <name evidence="2" type="ORF">DNTS_020827</name>
</gene>
<dbReference type="OrthoDB" id="8941791at2759"/>
<comment type="caution">
    <text evidence="2">The sequence shown here is derived from an EMBL/GenBank/DDBJ whole genome shotgun (WGS) entry which is preliminary data.</text>
</comment>
<evidence type="ECO:0008006" key="4">
    <source>
        <dbReference type="Google" id="ProtNLM"/>
    </source>
</evidence>
<accession>A0A553RBG3</accession>
<evidence type="ECO:0000256" key="1">
    <source>
        <dbReference type="SAM" id="Phobius"/>
    </source>
</evidence>
<dbReference type="Proteomes" id="UP000316079">
    <property type="component" value="Unassembled WGS sequence"/>
</dbReference>
<organism evidence="2 3">
    <name type="scientific">Danionella cerebrum</name>
    <dbReference type="NCBI Taxonomy" id="2873325"/>
    <lineage>
        <taxon>Eukaryota</taxon>
        <taxon>Metazoa</taxon>
        <taxon>Chordata</taxon>
        <taxon>Craniata</taxon>
        <taxon>Vertebrata</taxon>
        <taxon>Euteleostomi</taxon>
        <taxon>Actinopterygii</taxon>
        <taxon>Neopterygii</taxon>
        <taxon>Teleostei</taxon>
        <taxon>Ostariophysi</taxon>
        <taxon>Cypriniformes</taxon>
        <taxon>Danionidae</taxon>
        <taxon>Danioninae</taxon>
        <taxon>Danionella</taxon>
    </lineage>
</organism>
<evidence type="ECO:0000313" key="3">
    <source>
        <dbReference type="Proteomes" id="UP000316079"/>
    </source>
</evidence>
<reference evidence="2 3" key="1">
    <citation type="journal article" date="2019" name="Sci. Data">
        <title>Hybrid genome assembly and annotation of Danionella translucida.</title>
        <authorList>
            <person name="Kadobianskyi M."/>
            <person name="Schulze L."/>
            <person name="Schuelke M."/>
            <person name="Judkewitz B."/>
        </authorList>
    </citation>
    <scope>NUCLEOTIDE SEQUENCE [LARGE SCALE GENOMIC DNA]</scope>
    <source>
        <strain evidence="2 3">Bolton</strain>
    </source>
</reference>
<keyword evidence="1" id="KW-1133">Transmembrane helix</keyword>
<keyword evidence="3" id="KW-1185">Reference proteome</keyword>
<proteinExistence type="predicted"/>
<evidence type="ECO:0000313" key="2">
    <source>
        <dbReference type="EMBL" id="TRY99528.1"/>
    </source>
</evidence>
<keyword evidence="1" id="KW-0812">Transmembrane</keyword>
<dbReference type="STRING" id="623744.A0A553RBG3"/>
<sequence length="979" mass="107754">MSTNSKSYTSTVPFTSTTMVATIKTFAVVTSRLLFTSSSPAPSEALVLTAIDTLRSSREPQLNDSVKIVNVTYEKISESSYAVIFTFILDNIRIPEDPALNNKTYQQVQDVVNNTLNTLLNDPNSPALQPQSSTFTSSSNQIEGSVGYTFQGEDPIQPVSFLRELQPLAASTTAPSSTVSPPFPIEPQLNDSVKIVNVSFEQISETSYAISFTLTVENISVPEDPALGEDTYQKVEDEINAVLNALLNAPDLQPFEPTSSIFRSSSNQIDGTMGYFFQDGDVVHPVSFLDLLRSQTEVTATTLSLGTTGSPSTALNQRFGSAVVTSRLLFISSSPVPSEALVFTAIDTLRSSREPQLNDSVKIVNVTYEKISESSYAVIFTFILDNIRIPEDPALNNKTYQQVQDVVNNALNTLLNDPNSPALQPQFSTFTSSLNQIEGSLGYTFQGEDPIQPVSFLRELQPLTASTTASSSTVSPSFPKSGSAVVTSRLLFISSSPVPSEALVLTAIDTLRSSREPQLNDSVKIVNVTYEKFSDTSYVVSFKFNVSDISIPIESQPSDSAYLLLQEIISNSLNTLLNEPNSPTLTLNSSHFVSTSNQIDGTMDYVFQSDDPIQPVSYIQQLLIVSTADNLATTALSPTLLGNVNIFIKLLFNKLGPISDETNIVQLVKSYITTRFQSRQSSDVNYLNVTYTRINDSSFALKFAFSISNVLMSENFELRNTNYLSIQNSINYLIQMILNDNSAPQFDLNQLEFMLGMVIIHIELVFKTQGQVPSQNNVLQVANSLLDKLKSRSKRSITGKELNDLLNSVNVTYNKKDDSSFSLKFGFEIVSKILNKTTNGDFNFNQIAFKSNSSVIEATVTYLFSDSDINNYGLVLTFLGVTSPSPTTIFPEVLNTTISSNSTSAAWVVGIIVPCAIVIMLIPCWILLCVLFALWVLCCNQKTLGQETVLQCSIHTSKQPFLDIFWKKIPIIHPMYIYY</sequence>
<keyword evidence="1" id="KW-0472">Membrane</keyword>
<dbReference type="AlphaFoldDB" id="A0A553RBG3"/>
<dbReference type="EMBL" id="SRMA01025065">
    <property type="protein sequence ID" value="TRY99528.1"/>
    <property type="molecule type" value="Genomic_DNA"/>
</dbReference>
<protein>
    <recommendedName>
        <fullName evidence="4">SEA domain-containing protein</fullName>
    </recommendedName>
</protein>